<accession>A0A516GD19</accession>
<dbReference type="EMBL" id="CP041616">
    <property type="protein sequence ID" value="QDO89402.1"/>
    <property type="molecule type" value="Genomic_DNA"/>
</dbReference>
<feature type="transmembrane region" description="Helical" evidence="2">
    <location>
        <begin position="278"/>
        <end position="299"/>
    </location>
</feature>
<evidence type="ECO:0000256" key="2">
    <source>
        <dbReference type="SAM" id="Phobius"/>
    </source>
</evidence>
<dbReference type="GO" id="GO:0008237">
    <property type="term" value="F:metallopeptidase activity"/>
    <property type="evidence" value="ECO:0007669"/>
    <property type="project" value="UniProtKB-KW"/>
</dbReference>
<organism evidence="3 4">
    <name type="scientific">Ornithinimicrobium ciconiae</name>
    <dbReference type="NCBI Taxonomy" id="2594265"/>
    <lineage>
        <taxon>Bacteria</taxon>
        <taxon>Bacillati</taxon>
        <taxon>Actinomycetota</taxon>
        <taxon>Actinomycetes</taxon>
        <taxon>Micrococcales</taxon>
        <taxon>Ornithinimicrobiaceae</taxon>
        <taxon>Ornithinimicrobium</taxon>
    </lineage>
</organism>
<evidence type="ECO:0000256" key="1">
    <source>
        <dbReference type="SAM" id="MobiDB-lite"/>
    </source>
</evidence>
<evidence type="ECO:0000313" key="3">
    <source>
        <dbReference type="EMBL" id="QDO89402.1"/>
    </source>
</evidence>
<keyword evidence="3" id="KW-0378">Hydrolase</keyword>
<dbReference type="PANTHER" id="PTHR36844:SF1">
    <property type="entry name" value="PROTEASE PRSW"/>
    <property type="match status" value="1"/>
</dbReference>
<feature type="transmembrane region" description="Helical" evidence="2">
    <location>
        <begin position="132"/>
        <end position="153"/>
    </location>
</feature>
<proteinExistence type="predicted"/>
<keyword evidence="2" id="KW-0472">Membrane</keyword>
<dbReference type="Pfam" id="PF13367">
    <property type="entry name" value="PrsW-protease"/>
    <property type="match status" value="1"/>
</dbReference>
<keyword evidence="2" id="KW-1133">Transmembrane helix</keyword>
<name>A0A516GD19_9MICO</name>
<dbReference type="PANTHER" id="PTHR36844">
    <property type="entry name" value="PROTEASE PRSW"/>
    <property type="match status" value="1"/>
</dbReference>
<feature type="transmembrane region" description="Helical" evidence="2">
    <location>
        <begin position="306"/>
        <end position="324"/>
    </location>
</feature>
<dbReference type="InterPro" id="IPR026898">
    <property type="entry name" value="PrsW"/>
</dbReference>
<dbReference type="OrthoDB" id="9785431at2"/>
<keyword evidence="4" id="KW-1185">Reference proteome</keyword>
<reference evidence="3 4" key="1">
    <citation type="submission" date="2019-07" db="EMBL/GenBank/DDBJ databases">
        <title>complete genome sequencing of Ornithinimicrobium sp. H23M54.</title>
        <authorList>
            <person name="Bae J.-W."/>
            <person name="Lee S.-Y."/>
        </authorList>
    </citation>
    <scope>NUCLEOTIDE SEQUENCE [LARGE SCALE GENOMIC DNA]</scope>
    <source>
        <strain evidence="3 4">H23M54</strain>
    </source>
</reference>
<protein>
    <submittedName>
        <fullName evidence="3">PrsW family intramembrane metalloprotease</fullName>
    </submittedName>
</protein>
<dbReference type="GO" id="GO:0006508">
    <property type="term" value="P:proteolysis"/>
    <property type="evidence" value="ECO:0007669"/>
    <property type="project" value="UniProtKB-KW"/>
</dbReference>
<gene>
    <name evidence="3" type="ORF">FNH13_14575</name>
</gene>
<feature type="region of interest" description="Disordered" evidence="1">
    <location>
        <begin position="31"/>
        <end position="93"/>
    </location>
</feature>
<feature type="transmembrane region" description="Helical" evidence="2">
    <location>
        <begin position="104"/>
        <end position="126"/>
    </location>
</feature>
<feature type="compositionally biased region" description="Polar residues" evidence="1">
    <location>
        <begin position="37"/>
        <end position="49"/>
    </location>
</feature>
<feature type="transmembrane region" description="Helical" evidence="2">
    <location>
        <begin position="165"/>
        <end position="184"/>
    </location>
</feature>
<keyword evidence="2" id="KW-0812">Transmembrane</keyword>
<feature type="transmembrane region" description="Helical" evidence="2">
    <location>
        <begin position="204"/>
        <end position="226"/>
    </location>
</feature>
<dbReference type="AlphaFoldDB" id="A0A516GD19"/>
<feature type="transmembrane region" description="Helical" evidence="2">
    <location>
        <begin position="238"/>
        <end position="258"/>
    </location>
</feature>
<feature type="transmembrane region" description="Helical" evidence="2">
    <location>
        <begin position="336"/>
        <end position="356"/>
    </location>
</feature>
<dbReference type="KEGG" id="orz:FNH13_14575"/>
<keyword evidence="3" id="KW-0645">Protease</keyword>
<evidence type="ECO:0000313" key="4">
    <source>
        <dbReference type="Proteomes" id="UP000315395"/>
    </source>
</evidence>
<sequence>MSRPVISQSIQTIRSAWALVMVSVTGPTLPSGRGSVTAMSHQPYQSTGSAVGGPPHAPLPPSGPGWAPSGASQPPPGPGWAPHGPYAGVGEPANTTPRRTLRRVVLTGVAVTLFALCGLFMAILVAESTGATAALLGVLTGSIALGIVVPVLLWVDRLEAEPARIMWFAFLWGALVSTAGALILNEVGMAFFAGLELDPLFTGAVLVAPLVEEALKCLGVLVIFLVARREFNGLVDGIVYAGMVAVGFAFVENIIYLGGAYSELGTPGLLGIFVMRVLVSPFAHPMFTVAFGIALGLITHRRQWRFAFVPVLGYVVAVFLHFLWNFAAVSTMDGFLVAYVLVQVPLFIGFVLLLVLSRRSETRMLRTHLTGYGLNGWFTPAEVAMLVSPRERRRARAWAKGVGGSRAEAAMEAFQDEASELAIARQHLERGDSDPVWQLRERALLQTVQARRVTFAPPRPMQAYAAQPRIVPVPHKL</sequence>
<dbReference type="Proteomes" id="UP000315395">
    <property type="component" value="Chromosome"/>
</dbReference>
<keyword evidence="3" id="KW-0482">Metalloprotease</keyword>